<comment type="caution">
    <text evidence="4">The sequence shown here is derived from an EMBL/GenBank/DDBJ whole genome shotgun (WGS) entry which is preliminary data.</text>
</comment>
<dbReference type="EMBL" id="WSUT01000007">
    <property type="protein sequence ID" value="MWC45648.1"/>
    <property type="molecule type" value="Genomic_DNA"/>
</dbReference>
<dbReference type="Proteomes" id="UP000436801">
    <property type="component" value="Unassembled WGS sequence"/>
</dbReference>
<dbReference type="SMART" id="SM00421">
    <property type="entry name" value="HTH_LUXR"/>
    <property type="match status" value="1"/>
</dbReference>
<protein>
    <submittedName>
        <fullName evidence="4">RNA polymerase subunit sigma-70</fullName>
    </submittedName>
</protein>
<dbReference type="SUPFAM" id="SSF46894">
    <property type="entry name" value="C-terminal effector domain of the bipartite response regulators"/>
    <property type="match status" value="1"/>
</dbReference>
<dbReference type="InterPro" id="IPR000792">
    <property type="entry name" value="Tscrpt_reg_LuxR_C"/>
</dbReference>
<evidence type="ECO:0000313" key="4">
    <source>
        <dbReference type="EMBL" id="MWC45648.1"/>
    </source>
</evidence>
<sequence>MEASLSASTRSRRNEPNPSLEEDVQPLHRVALLSERQLCYLRHVYQHRSSKEIAALTGVSPRAVDKQLLKANNLLGAATRVDAARMVAAVDAGVEPLPPATILPSADQVLPLPLPMPTAATAANMLTWKQAAIWTVIIAIVTPIGVTVAGMVILTLSFLLGLRTG</sequence>
<dbReference type="InterPro" id="IPR036388">
    <property type="entry name" value="WH-like_DNA-bd_sf"/>
</dbReference>
<accession>A0A6N8M1B8</accession>
<dbReference type="GO" id="GO:0016987">
    <property type="term" value="F:sigma factor activity"/>
    <property type="evidence" value="ECO:0007669"/>
    <property type="project" value="InterPro"/>
</dbReference>
<dbReference type="Pfam" id="PF08281">
    <property type="entry name" value="Sigma70_r4_2"/>
    <property type="match status" value="1"/>
</dbReference>
<evidence type="ECO:0000259" key="3">
    <source>
        <dbReference type="SMART" id="SM00421"/>
    </source>
</evidence>
<keyword evidence="2" id="KW-0472">Membrane</keyword>
<dbReference type="GO" id="GO:0003677">
    <property type="term" value="F:DNA binding"/>
    <property type="evidence" value="ECO:0007669"/>
    <property type="project" value="InterPro"/>
</dbReference>
<feature type="transmembrane region" description="Helical" evidence="2">
    <location>
        <begin position="131"/>
        <end position="160"/>
    </location>
</feature>
<dbReference type="InterPro" id="IPR013249">
    <property type="entry name" value="RNA_pol_sigma70_r4_t2"/>
</dbReference>
<gene>
    <name evidence="4" type="ORF">GQR91_18700</name>
</gene>
<evidence type="ECO:0000313" key="5">
    <source>
        <dbReference type="Proteomes" id="UP000436801"/>
    </source>
</evidence>
<organism evidence="4 5">
    <name type="scientific">Sphingomonas carotinifaciens</name>
    <dbReference type="NCBI Taxonomy" id="1166323"/>
    <lineage>
        <taxon>Bacteria</taxon>
        <taxon>Pseudomonadati</taxon>
        <taxon>Pseudomonadota</taxon>
        <taxon>Alphaproteobacteria</taxon>
        <taxon>Sphingomonadales</taxon>
        <taxon>Sphingomonadaceae</taxon>
        <taxon>Sphingomonas</taxon>
    </lineage>
</organism>
<reference evidence="4 5" key="1">
    <citation type="submission" date="2019-12" db="EMBL/GenBank/DDBJ databases">
        <authorList>
            <person name="Zheng J."/>
        </authorList>
    </citation>
    <scope>NUCLEOTIDE SEQUENCE [LARGE SCALE GENOMIC DNA]</scope>
    <source>
        <strain evidence="4 5">DSM 27347</strain>
    </source>
</reference>
<proteinExistence type="predicted"/>
<evidence type="ECO:0000256" key="1">
    <source>
        <dbReference type="SAM" id="MobiDB-lite"/>
    </source>
</evidence>
<dbReference type="Gene3D" id="1.10.10.10">
    <property type="entry name" value="Winged helix-like DNA-binding domain superfamily/Winged helix DNA-binding domain"/>
    <property type="match status" value="1"/>
</dbReference>
<evidence type="ECO:0000256" key="2">
    <source>
        <dbReference type="SAM" id="Phobius"/>
    </source>
</evidence>
<dbReference type="RefSeq" id="WP_149683128.1">
    <property type="nucleotide sequence ID" value="NZ_JACIEY010000009.1"/>
</dbReference>
<dbReference type="AlphaFoldDB" id="A0A6N8M1B8"/>
<name>A0A6N8M1B8_9SPHN</name>
<dbReference type="InterPro" id="IPR016032">
    <property type="entry name" value="Sig_transdc_resp-reg_C-effctor"/>
</dbReference>
<feature type="domain" description="HTH luxR-type" evidence="3">
    <location>
        <begin position="30"/>
        <end position="87"/>
    </location>
</feature>
<keyword evidence="2" id="KW-0812">Transmembrane</keyword>
<dbReference type="GO" id="GO:0006352">
    <property type="term" value="P:DNA-templated transcription initiation"/>
    <property type="evidence" value="ECO:0007669"/>
    <property type="project" value="InterPro"/>
</dbReference>
<feature type="region of interest" description="Disordered" evidence="1">
    <location>
        <begin position="1"/>
        <end position="23"/>
    </location>
</feature>
<keyword evidence="2" id="KW-1133">Transmembrane helix</keyword>